<dbReference type="InterPro" id="IPR007110">
    <property type="entry name" value="Ig-like_dom"/>
</dbReference>
<evidence type="ECO:0000256" key="10">
    <source>
        <dbReference type="ARBA" id="ARBA00023319"/>
    </source>
</evidence>
<accession>A0ABM1KLJ7</accession>
<dbReference type="PANTHER" id="PTHR23037">
    <property type="entry name" value="CYTOKINE RECEPTOR"/>
    <property type="match status" value="1"/>
</dbReference>
<dbReference type="InterPro" id="IPR003598">
    <property type="entry name" value="Ig_sub2"/>
</dbReference>
<keyword evidence="10" id="KW-0393">Immunoglobulin domain</keyword>
<dbReference type="SUPFAM" id="SSF49265">
    <property type="entry name" value="Fibronectin type III"/>
    <property type="match status" value="2"/>
</dbReference>
<dbReference type="InterPro" id="IPR036179">
    <property type="entry name" value="Ig-like_dom_sf"/>
</dbReference>
<keyword evidence="8 17" id="KW-0675">Receptor</keyword>
<feature type="region of interest" description="Disordered" evidence="11">
    <location>
        <begin position="425"/>
        <end position="452"/>
    </location>
</feature>
<dbReference type="GeneID" id="107117068"/>
<keyword evidence="16" id="KW-1185">Reference proteome</keyword>
<sequence length="463" mass="51643">MWLAGASLMASLIVATAGLVKPGLRCPQPDLPPDAIVRPPGTNVTLPCLEGELENTTTVHWRLNGQNISTHRGRLLVEGSRLFLLPVYDNDSGLYTCHAGGRVLRSVRLLVEEPPQVPNFTCFRRSVTKDILCEWKPSRQLSPRTKARLWVGKGFMGENQMEQQCRYYSRSQKVACRVAVTHHDEDVYLRMTMCVANTAGTATSDQKYCRIGDLVKPDPPENVVVTPVEKAPRKLLVTWRYPSSWGSRIYHLQFQLRYRADISQTYSEVSRLEVTSHVIDDALQNLPHRVQVRAREEFDYGTWSEWSRESTGTPWTEPPEPESETTASHIPKVPDDYPFVTSNVSTTPEFPIDSEKPAVEVAVDMSLHTFLIPAGTVILGLALVVGIVIRYRKKWWMPSSGEAKPKAIPSYSLVPLGSGPPLSLSPLLSPPASPVSESSVDSPRILGNSPYDISNADYFLLPR</sequence>
<feature type="domain" description="Fibronectin type-III" evidence="15">
    <location>
        <begin position="219"/>
        <end position="319"/>
    </location>
</feature>
<dbReference type="Pfam" id="PF13927">
    <property type="entry name" value="Ig_3"/>
    <property type="match status" value="1"/>
</dbReference>
<dbReference type="SMART" id="SM00408">
    <property type="entry name" value="IGc2"/>
    <property type="match status" value="1"/>
</dbReference>
<keyword evidence="9" id="KW-0325">Glycoprotein</keyword>
<keyword evidence="3 12" id="KW-0812">Transmembrane</keyword>
<dbReference type="InterPro" id="IPR015321">
    <property type="entry name" value="TypeI_recpt_CBD"/>
</dbReference>
<evidence type="ECO:0000313" key="17">
    <source>
        <dbReference type="RefSeq" id="XP_015274584.1"/>
    </source>
</evidence>
<evidence type="ECO:0000259" key="15">
    <source>
        <dbReference type="PROSITE" id="PS50853"/>
    </source>
</evidence>
<feature type="chain" id="PRO_5045232880" evidence="13">
    <location>
        <begin position="19"/>
        <end position="463"/>
    </location>
</feature>
<dbReference type="Gene3D" id="2.60.40.10">
    <property type="entry name" value="Immunoglobulins"/>
    <property type="match status" value="3"/>
</dbReference>
<evidence type="ECO:0000256" key="7">
    <source>
        <dbReference type="ARBA" id="ARBA00023157"/>
    </source>
</evidence>
<reference evidence="17" key="1">
    <citation type="submission" date="2025-08" db="UniProtKB">
        <authorList>
            <consortium name="RefSeq"/>
        </authorList>
    </citation>
    <scope>IDENTIFICATION</scope>
</reference>
<evidence type="ECO:0000256" key="11">
    <source>
        <dbReference type="SAM" id="MobiDB-lite"/>
    </source>
</evidence>
<evidence type="ECO:0000256" key="1">
    <source>
        <dbReference type="ARBA" id="ARBA00004479"/>
    </source>
</evidence>
<protein>
    <submittedName>
        <fullName evidence="17">Interleukin-6 receptor subunit alpha</fullName>
    </submittedName>
</protein>
<proteinExistence type="inferred from homology"/>
<dbReference type="RefSeq" id="XP_015274584.1">
    <property type="nucleotide sequence ID" value="XM_015419098.1"/>
</dbReference>
<dbReference type="SUPFAM" id="SSF48726">
    <property type="entry name" value="Immunoglobulin"/>
    <property type="match status" value="1"/>
</dbReference>
<comment type="subcellular location">
    <subcellularLocation>
        <location evidence="1">Membrane</location>
        <topology evidence="1">Single-pass type I membrane protein</topology>
    </subcellularLocation>
</comment>
<feature type="domain" description="Ig-like" evidence="14">
    <location>
        <begin position="27"/>
        <end position="99"/>
    </location>
</feature>
<evidence type="ECO:0000313" key="16">
    <source>
        <dbReference type="Proteomes" id="UP000694871"/>
    </source>
</evidence>
<dbReference type="PANTHER" id="PTHR23037:SF22">
    <property type="entry name" value="CYTOKINE RECEPTOR COMMON SUBUNIT BETA"/>
    <property type="match status" value="1"/>
</dbReference>
<evidence type="ECO:0000256" key="12">
    <source>
        <dbReference type="SAM" id="Phobius"/>
    </source>
</evidence>
<evidence type="ECO:0000256" key="2">
    <source>
        <dbReference type="ARBA" id="ARBA00010890"/>
    </source>
</evidence>
<dbReference type="SMART" id="SM00409">
    <property type="entry name" value="IG"/>
    <property type="match status" value="1"/>
</dbReference>
<dbReference type="InterPro" id="IPR003530">
    <property type="entry name" value="Hematopoietin_rcpt_L_F3_CS"/>
</dbReference>
<evidence type="ECO:0000256" key="9">
    <source>
        <dbReference type="ARBA" id="ARBA00023180"/>
    </source>
</evidence>
<dbReference type="Pfam" id="PF09240">
    <property type="entry name" value="IL6Ra-bind"/>
    <property type="match status" value="1"/>
</dbReference>
<dbReference type="CDD" id="cd00063">
    <property type="entry name" value="FN3"/>
    <property type="match status" value="1"/>
</dbReference>
<feature type="transmembrane region" description="Helical" evidence="12">
    <location>
        <begin position="370"/>
        <end position="389"/>
    </location>
</feature>
<dbReference type="PROSITE" id="PS50835">
    <property type="entry name" value="IG_LIKE"/>
    <property type="match status" value="1"/>
</dbReference>
<dbReference type="InterPro" id="IPR036116">
    <property type="entry name" value="FN3_sf"/>
</dbReference>
<evidence type="ECO:0000259" key="14">
    <source>
        <dbReference type="PROSITE" id="PS50835"/>
    </source>
</evidence>
<name>A0ABM1KLJ7_GEKJA</name>
<organism evidence="16 17">
    <name type="scientific">Gekko japonicus</name>
    <name type="common">Schlegel's Japanese gecko</name>
    <dbReference type="NCBI Taxonomy" id="146911"/>
    <lineage>
        <taxon>Eukaryota</taxon>
        <taxon>Metazoa</taxon>
        <taxon>Chordata</taxon>
        <taxon>Craniata</taxon>
        <taxon>Vertebrata</taxon>
        <taxon>Euteleostomi</taxon>
        <taxon>Lepidosauria</taxon>
        <taxon>Squamata</taxon>
        <taxon>Bifurcata</taxon>
        <taxon>Gekkota</taxon>
        <taxon>Gekkonidae</taxon>
        <taxon>Gekkoninae</taxon>
        <taxon>Gekko</taxon>
    </lineage>
</organism>
<keyword evidence="7" id="KW-1015">Disulfide bond</keyword>
<feature type="signal peptide" evidence="13">
    <location>
        <begin position="1"/>
        <end position="18"/>
    </location>
</feature>
<feature type="region of interest" description="Disordered" evidence="11">
    <location>
        <begin position="308"/>
        <end position="332"/>
    </location>
</feature>
<dbReference type="SMART" id="SM00060">
    <property type="entry name" value="FN3"/>
    <property type="match status" value="1"/>
</dbReference>
<gene>
    <name evidence="17" type="primary">IL6R</name>
</gene>
<dbReference type="InterPro" id="IPR003961">
    <property type="entry name" value="FN3_dom"/>
</dbReference>
<keyword evidence="4 13" id="KW-0732">Signal</keyword>
<evidence type="ECO:0000256" key="13">
    <source>
        <dbReference type="SAM" id="SignalP"/>
    </source>
</evidence>
<dbReference type="InterPro" id="IPR013783">
    <property type="entry name" value="Ig-like_fold"/>
</dbReference>
<dbReference type="Proteomes" id="UP000694871">
    <property type="component" value="Unplaced"/>
</dbReference>
<evidence type="ECO:0000256" key="5">
    <source>
        <dbReference type="ARBA" id="ARBA00022989"/>
    </source>
</evidence>
<evidence type="ECO:0000256" key="4">
    <source>
        <dbReference type="ARBA" id="ARBA00022729"/>
    </source>
</evidence>
<dbReference type="PROSITE" id="PS50853">
    <property type="entry name" value="FN3"/>
    <property type="match status" value="1"/>
</dbReference>
<keyword evidence="5 12" id="KW-1133">Transmembrane helix</keyword>
<evidence type="ECO:0000256" key="6">
    <source>
        <dbReference type="ARBA" id="ARBA00023136"/>
    </source>
</evidence>
<feature type="compositionally biased region" description="Low complexity" evidence="11">
    <location>
        <begin position="434"/>
        <end position="443"/>
    </location>
</feature>
<keyword evidence="6 12" id="KW-0472">Membrane</keyword>
<evidence type="ECO:0000256" key="3">
    <source>
        <dbReference type="ARBA" id="ARBA00022692"/>
    </source>
</evidence>
<dbReference type="InterPro" id="IPR003599">
    <property type="entry name" value="Ig_sub"/>
</dbReference>
<comment type="similarity">
    <text evidence="2">Belongs to the type I cytokine receptor family. Type 3 subfamily.</text>
</comment>
<dbReference type="PROSITE" id="PS01354">
    <property type="entry name" value="HEMATOPO_REC_L_F3"/>
    <property type="match status" value="1"/>
</dbReference>
<evidence type="ECO:0000256" key="8">
    <source>
        <dbReference type="ARBA" id="ARBA00023170"/>
    </source>
</evidence>